<evidence type="ECO:0000313" key="6">
    <source>
        <dbReference type="EMBL" id="MBF1164248.1"/>
    </source>
</evidence>
<evidence type="ECO:0000256" key="2">
    <source>
        <dbReference type="ARBA" id="ARBA00022723"/>
    </source>
</evidence>
<dbReference type="CDD" id="cd01285">
    <property type="entry name" value="nucleoside_deaminase"/>
    <property type="match status" value="1"/>
</dbReference>
<keyword evidence="3" id="KW-0378">Hydrolase</keyword>
<dbReference type="GO" id="GO:0006152">
    <property type="term" value="P:purine nucleoside catabolic process"/>
    <property type="evidence" value="ECO:0007669"/>
    <property type="project" value="TreeGrafter"/>
</dbReference>
<dbReference type="GO" id="GO:0046872">
    <property type="term" value="F:metal ion binding"/>
    <property type="evidence" value="ECO:0007669"/>
    <property type="project" value="UniProtKB-KW"/>
</dbReference>
<name>A0A930BUK3_9RHOO</name>
<comment type="similarity">
    <text evidence="1">Belongs to the cytidine and deoxycytidylate deaminase family.</text>
</comment>
<sequence length="157" mass="17088">MHDDDYFLARAIELATRGSQAGEGGPFGAVLVRDGHIIAEGWNRVVASNDPTAHAEIGAIRTACAGAGHFHLPGCTLYASSEPCPMCLSAAYWARIERIVFANSRAEAAAIGFCDDELYGELNRHFAQRSIIMEHHPMPGALRPLEHWSSNPDRVAY</sequence>
<evidence type="ECO:0000256" key="1">
    <source>
        <dbReference type="ARBA" id="ARBA00006576"/>
    </source>
</evidence>
<evidence type="ECO:0000259" key="5">
    <source>
        <dbReference type="PROSITE" id="PS51747"/>
    </source>
</evidence>
<accession>A0A930BUK3</accession>
<evidence type="ECO:0000256" key="4">
    <source>
        <dbReference type="ARBA" id="ARBA00022833"/>
    </source>
</evidence>
<protein>
    <submittedName>
        <fullName evidence="6">Nucleoside deaminase</fullName>
    </submittedName>
</protein>
<proteinExistence type="inferred from homology"/>
<dbReference type="PANTHER" id="PTHR11079:SF161">
    <property type="entry name" value="CMP_DCMP-TYPE DEAMINASE DOMAIN-CONTAINING PROTEIN"/>
    <property type="match status" value="1"/>
</dbReference>
<keyword evidence="4" id="KW-0862">Zinc</keyword>
<evidence type="ECO:0000256" key="3">
    <source>
        <dbReference type="ARBA" id="ARBA00022801"/>
    </source>
</evidence>
<dbReference type="RefSeq" id="WP_027458620.1">
    <property type="nucleotide sequence ID" value="NZ_JARBJQ010000001.1"/>
</dbReference>
<organism evidence="6 7">
    <name type="scientific">Dechloromonas agitata</name>
    <dbReference type="NCBI Taxonomy" id="73030"/>
    <lineage>
        <taxon>Bacteria</taxon>
        <taxon>Pseudomonadati</taxon>
        <taxon>Pseudomonadota</taxon>
        <taxon>Betaproteobacteria</taxon>
        <taxon>Rhodocyclales</taxon>
        <taxon>Azonexaceae</taxon>
        <taxon>Dechloromonas</taxon>
    </lineage>
</organism>
<dbReference type="Gene3D" id="3.40.140.10">
    <property type="entry name" value="Cytidine Deaminase, domain 2"/>
    <property type="match status" value="1"/>
</dbReference>
<dbReference type="EMBL" id="JABZMI010000050">
    <property type="protein sequence ID" value="MBF1164248.1"/>
    <property type="molecule type" value="Genomic_DNA"/>
</dbReference>
<dbReference type="PROSITE" id="PS51747">
    <property type="entry name" value="CYT_DCMP_DEAMINASES_2"/>
    <property type="match status" value="1"/>
</dbReference>
<dbReference type="FunFam" id="3.40.140.10:FF:000011">
    <property type="entry name" value="tRNA-specific adenosine deaminase"/>
    <property type="match status" value="1"/>
</dbReference>
<comment type="caution">
    <text evidence="6">The sequence shown here is derived from an EMBL/GenBank/DDBJ whole genome shotgun (WGS) entry which is preliminary data.</text>
</comment>
<dbReference type="SUPFAM" id="SSF53927">
    <property type="entry name" value="Cytidine deaminase-like"/>
    <property type="match status" value="1"/>
</dbReference>
<dbReference type="InterPro" id="IPR002125">
    <property type="entry name" value="CMP_dCMP_dom"/>
</dbReference>
<evidence type="ECO:0000313" key="7">
    <source>
        <dbReference type="Proteomes" id="UP000718593"/>
    </source>
</evidence>
<dbReference type="Pfam" id="PF00383">
    <property type="entry name" value="dCMP_cyt_deam_1"/>
    <property type="match status" value="1"/>
</dbReference>
<dbReference type="PANTHER" id="PTHR11079">
    <property type="entry name" value="CYTOSINE DEAMINASE FAMILY MEMBER"/>
    <property type="match status" value="1"/>
</dbReference>
<reference evidence="6" key="1">
    <citation type="submission" date="2020-04" db="EMBL/GenBank/DDBJ databases">
        <title>Deep metagenomics examines the oral microbiome during advanced dental caries in children, revealing novel taxa and co-occurrences with host molecules.</title>
        <authorList>
            <person name="Baker J.L."/>
            <person name="Morton J.T."/>
            <person name="Dinis M."/>
            <person name="Alvarez R."/>
            <person name="Tran N.C."/>
            <person name="Knight R."/>
            <person name="Edlund A."/>
        </authorList>
    </citation>
    <scope>NUCLEOTIDE SEQUENCE</scope>
    <source>
        <strain evidence="6">JCVI_32_bin.24</strain>
    </source>
</reference>
<dbReference type="AlphaFoldDB" id="A0A930BUK3"/>
<keyword evidence="2" id="KW-0479">Metal-binding</keyword>
<dbReference type="GO" id="GO:0047974">
    <property type="term" value="F:guanosine deaminase activity"/>
    <property type="evidence" value="ECO:0007669"/>
    <property type="project" value="TreeGrafter"/>
</dbReference>
<gene>
    <name evidence="6" type="ORF">HXL68_04315</name>
</gene>
<feature type="domain" description="CMP/dCMP-type deaminase" evidence="5">
    <location>
        <begin position="2"/>
        <end position="116"/>
    </location>
</feature>
<dbReference type="Proteomes" id="UP000718593">
    <property type="component" value="Unassembled WGS sequence"/>
</dbReference>
<dbReference type="InterPro" id="IPR016193">
    <property type="entry name" value="Cytidine_deaminase-like"/>
</dbReference>